<evidence type="ECO:0000256" key="3">
    <source>
        <dbReference type="ARBA" id="ARBA00023002"/>
    </source>
</evidence>
<feature type="active site" description="Proton acceptor" evidence="4">
    <location>
        <position position="403"/>
    </location>
</feature>
<dbReference type="GO" id="GO:0051287">
    <property type="term" value="F:NAD binding"/>
    <property type="evidence" value="ECO:0007669"/>
    <property type="project" value="InterPro"/>
</dbReference>
<dbReference type="PANTHER" id="PTHR21256:SF2">
    <property type="entry name" value="HISTIDINE BIOSYNTHESIS TRIFUNCTIONAL PROTEIN"/>
    <property type="match status" value="1"/>
</dbReference>
<dbReference type="UniPathway" id="UPA00031">
    <property type="reaction ID" value="UER00014"/>
</dbReference>
<evidence type="ECO:0000313" key="7">
    <source>
        <dbReference type="Proteomes" id="UP000318053"/>
    </source>
</evidence>
<feature type="binding site" evidence="4">
    <location>
        <position position="495"/>
    </location>
    <ligand>
        <name>substrate</name>
    </ligand>
</feature>
<dbReference type="PANTHER" id="PTHR21256">
    <property type="entry name" value="HISTIDINOL DEHYDROGENASE HDH"/>
    <property type="match status" value="1"/>
</dbReference>
<dbReference type="AlphaFoldDB" id="A0A5C5YIN0"/>
<dbReference type="InterPro" id="IPR001692">
    <property type="entry name" value="Histidinol_DH_CS"/>
</dbReference>
<proteinExistence type="inferred from homology"/>
<feature type="binding site" evidence="4">
    <location>
        <position position="335"/>
    </location>
    <ligand>
        <name>substrate</name>
    </ligand>
</feature>
<dbReference type="Gene3D" id="1.20.5.1300">
    <property type="match status" value="1"/>
</dbReference>
<dbReference type="CDD" id="cd06572">
    <property type="entry name" value="Histidinol_dh"/>
    <property type="match status" value="1"/>
</dbReference>
<keyword evidence="2 4" id="KW-0862">Zinc</keyword>
<dbReference type="NCBIfam" id="TIGR00069">
    <property type="entry name" value="hisD"/>
    <property type="match status" value="1"/>
</dbReference>
<comment type="caution">
    <text evidence="4">Lacks conserved residue(s) required for the propagation of feature annotation.</text>
</comment>
<feature type="binding site" evidence="4">
    <location>
        <position position="338"/>
    </location>
    <ligand>
        <name>Zn(2+)</name>
        <dbReference type="ChEBI" id="CHEBI:29105"/>
    </ligand>
</feature>
<accession>A0A5C5YIN0</accession>
<keyword evidence="4" id="KW-0520">NAD</keyword>
<feature type="binding site" evidence="4">
    <location>
        <position position="338"/>
    </location>
    <ligand>
        <name>substrate</name>
    </ligand>
</feature>
<organism evidence="6 7">
    <name type="scientific">Allorhodopirellula solitaria</name>
    <dbReference type="NCBI Taxonomy" id="2527987"/>
    <lineage>
        <taxon>Bacteria</taxon>
        <taxon>Pseudomonadati</taxon>
        <taxon>Planctomycetota</taxon>
        <taxon>Planctomycetia</taxon>
        <taxon>Pirellulales</taxon>
        <taxon>Pirellulaceae</taxon>
        <taxon>Allorhodopirellula</taxon>
    </lineage>
</organism>
<dbReference type="PROSITE" id="PS00611">
    <property type="entry name" value="HISOL_DEHYDROGENASE"/>
    <property type="match status" value="1"/>
</dbReference>
<feature type="binding site" evidence="4">
    <location>
        <position position="313"/>
    </location>
    <ligand>
        <name>substrate</name>
    </ligand>
</feature>
<dbReference type="GO" id="GO:0005829">
    <property type="term" value="C:cytosol"/>
    <property type="evidence" value="ECO:0007669"/>
    <property type="project" value="TreeGrafter"/>
</dbReference>
<comment type="function">
    <text evidence="4">Catalyzes the sequential NAD-dependent oxidations of L-histidinol to L-histidinaldehyde and then to L-histidine.</text>
</comment>
<dbReference type="EC" id="1.1.1.23" evidence="4"/>
<keyword evidence="4" id="KW-0028">Amino-acid biosynthesis</keyword>
<keyword evidence="1 4" id="KW-0479">Metal-binding</keyword>
<feature type="binding site" evidence="4">
    <location>
        <position position="490"/>
    </location>
    <ligand>
        <name>substrate</name>
    </ligand>
</feature>
<dbReference type="Gene3D" id="3.40.50.1980">
    <property type="entry name" value="Nitrogenase molybdenum iron protein domain"/>
    <property type="match status" value="2"/>
</dbReference>
<feature type="active site" description="Proton acceptor" evidence="4">
    <location>
        <position position="402"/>
    </location>
</feature>
<evidence type="ECO:0000256" key="1">
    <source>
        <dbReference type="ARBA" id="ARBA00022723"/>
    </source>
</evidence>
<dbReference type="HAMAP" id="MF_01024">
    <property type="entry name" value="HisD"/>
    <property type="match status" value="1"/>
</dbReference>
<dbReference type="SUPFAM" id="SSF53720">
    <property type="entry name" value="ALDH-like"/>
    <property type="match status" value="1"/>
</dbReference>
<evidence type="ECO:0000313" key="6">
    <source>
        <dbReference type="EMBL" id="TWT74726.1"/>
    </source>
</evidence>
<name>A0A5C5YIN0_9BACT</name>
<feature type="binding site" evidence="4">
    <location>
        <position position="495"/>
    </location>
    <ligand>
        <name>Zn(2+)</name>
        <dbReference type="ChEBI" id="CHEBI:29105"/>
    </ligand>
</feature>
<protein>
    <recommendedName>
        <fullName evidence="4">Histidinol dehydrogenase</fullName>
        <shortName evidence="4">HDH</shortName>
        <ecNumber evidence="4">1.1.1.23</ecNumber>
    </recommendedName>
</protein>
<dbReference type="GO" id="GO:0008270">
    <property type="term" value="F:zinc ion binding"/>
    <property type="evidence" value="ECO:0007669"/>
    <property type="project" value="UniProtKB-UniRule"/>
</dbReference>
<keyword evidence="4" id="KW-0368">Histidine biosynthesis</keyword>
<keyword evidence="7" id="KW-1185">Reference proteome</keyword>
<evidence type="ECO:0000256" key="4">
    <source>
        <dbReference type="HAMAP-Rule" id="MF_01024"/>
    </source>
</evidence>
<dbReference type="FunFam" id="3.40.50.1980:FF:000001">
    <property type="entry name" value="Histidinol dehydrogenase"/>
    <property type="match status" value="1"/>
</dbReference>
<comment type="pathway">
    <text evidence="4">Amino-acid biosynthesis; L-histidine biosynthesis; L-histidine from 5-phospho-alpha-D-ribose 1-diphosphate: step 9/9.</text>
</comment>
<comment type="catalytic activity">
    <reaction evidence="4">
        <text>L-histidinol + 2 NAD(+) + H2O = L-histidine + 2 NADH + 3 H(+)</text>
        <dbReference type="Rhea" id="RHEA:20641"/>
        <dbReference type="ChEBI" id="CHEBI:15377"/>
        <dbReference type="ChEBI" id="CHEBI:15378"/>
        <dbReference type="ChEBI" id="CHEBI:57540"/>
        <dbReference type="ChEBI" id="CHEBI:57595"/>
        <dbReference type="ChEBI" id="CHEBI:57699"/>
        <dbReference type="ChEBI" id="CHEBI:57945"/>
        <dbReference type="EC" id="1.1.1.23"/>
    </reaction>
</comment>
<comment type="similarity">
    <text evidence="4 5">Belongs to the histidinol dehydrogenase family.</text>
</comment>
<comment type="cofactor">
    <cofactor evidence="4">
        <name>Zn(2+)</name>
        <dbReference type="ChEBI" id="CHEBI:29105"/>
    </cofactor>
    <text evidence="4">Binds 1 zinc ion per subunit.</text>
</comment>
<keyword evidence="3 4" id="KW-0560">Oxidoreductase</keyword>
<dbReference type="Proteomes" id="UP000318053">
    <property type="component" value="Unassembled WGS sequence"/>
</dbReference>
<feature type="binding site" evidence="4">
    <location>
        <position position="436"/>
    </location>
    <ligand>
        <name>substrate</name>
    </ligand>
</feature>
<evidence type="ECO:0000256" key="5">
    <source>
        <dbReference type="RuleBase" id="RU004175"/>
    </source>
</evidence>
<reference evidence="6 7" key="1">
    <citation type="submission" date="2019-02" db="EMBL/GenBank/DDBJ databases">
        <title>Deep-cultivation of Planctomycetes and their phenomic and genomic characterization uncovers novel biology.</title>
        <authorList>
            <person name="Wiegand S."/>
            <person name="Jogler M."/>
            <person name="Boedeker C."/>
            <person name="Pinto D."/>
            <person name="Vollmers J."/>
            <person name="Rivas-Marin E."/>
            <person name="Kohn T."/>
            <person name="Peeters S.H."/>
            <person name="Heuer A."/>
            <person name="Rast P."/>
            <person name="Oberbeckmann S."/>
            <person name="Bunk B."/>
            <person name="Jeske O."/>
            <person name="Meyerdierks A."/>
            <person name="Storesund J.E."/>
            <person name="Kallscheuer N."/>
            <person name="Luecker S."/>
            <person name="Lage O.M."/>
            <person name="Pohl T."/>
            <person name="Merkel B.J."/>
            <person name="Hornburger P."/>
            <person name="Mueller R.-W."/>
            <person name="Bruemmer F."/>
            <person name="Labrenz M."/>
            <person name="Spormann A.M."/>
            <person name="Op Den Camp H."/>
            <person name="Overmann J."/>
            <person name="Amann R."/>
            <person name="Jetten M.S.M."/>
            <person name="Mascher T."/>
            <person name="Medema M.H."/>
            <person name="Devos D.P."/>
            <person name="Kaster A.-K."/>
            <person name="Ovreas L."/>
            <person name="Rohde M."/>
            <person name="Galperin M.Y."/>
            <person name="Jogler C."/>
        </authorList>
    </citation>
    <scope>NUCLEOTIDE SEQUENCE [LARGE SCALE GENOMIC DNA]</scope>
    <source>
        <strain evidence="6 7">CA85</strain>
    </source>
</reference>
<dbReference type="GO" id="GO:0000105">
    <property type="term" value="P:L-histidine biosynthetic process"/>
    <property type="evidence" value="ECO:0007669"/>
    <property type="project" value="UniProtKB-UniRule"/>
</dbReference>
<dbReference type="GO" id="GO:0004399">
    <property type="term" value="F:histidinol dehydrogenase activity"/>
    <property type="evidence" value="ECO:0007669"/>
    <property type="project" value="UniProtKB-UniRule"/>
</dbReference>
<feature type="binding site" evidence="4">
    <location>
        <position position="403"/>
    </location>
    <ligand>
        <name>substrate</name>
    </ligand>
</feature>
<dbReference type="EMBL" id="SJPK01000001">
    <property type="protein sequence ID" value="TWT74726.1"/>
    <property type="molecule type" value="Genomic_DNA"/>
</dbReference>
<comment type="caution">
    <text evidence="6">The sequence shown here is derived from an EMBL/GenBank/DDBJ whole genome shotgun (WGS) entry which is preliminary data.</text>
</comment>
<dbReference type="PRINTS" id="PR00083">
    <property type="entry name" value="HOLDHDRGNASE"/>
</dbReference>
<dbReference type="InterPro" id="IPR012131">
    <property type="entry name" value="Hstdl_DH"/>
</dbReference>
<feature type="binding site" evidence="4">
    <location>
        <position position="436"/>
    </location>
    <ligand>
        <name>Zn(2+)</name>
        <dbReference type="ChEBI" id="CHEBI:29105"/>
    </ligand>
</feature>
<dbReference type="Pfam" id="PF00815">
    <property type="entry name" value="Histidinol_dh"/>
    <property type="match status" value="1"/>
</dbReference>
<gene>
    <name evidence="4 6" type="primary">hisD</name>
    <name evidence="6" type="ORF">CA85_00110</name>
</gene>
<dbReference type="InterPro" id="IPR016161">
    <property type="entry name" value="Ald_DH/histidinol_DH"/>
</dbReference>
<feature type="binding site" evidence="4">
    <location>
        <position position="335"/>
    </location>
    <ligand>
        <name>Zn(2+)</name>
        <dbReference type="ChEBI" id="CHEBI:29105"/>
    </ligand>
</feature>
<sequence length="506" mass="53679">MMVIPGNGIDLFGWALSKTRVATLRWTPRLSHRILPLHHHTSTAIGLQAIVMTQPTDSMIRFVDARQGGDEVLAQLREKLSPRGDLVSPRGRELTQAVFGKPLTPVEVVDTICRDVQAEGTTALLRYTSALDGADLSGETLRVPAADLAAAHAAADPDFLESVRRIRDNIIQFQTAIRHSDVSIEPRQGVRLTQRYVPLRRVGICVPGGAAAYPSTVLMTAVPAQVAGVDEIAVVAPPTPFGAYNNDMLATCHELGLREVYRCGGAQAVAAMAFGCDALPAVDKIVGPGNLFVALAKKQVFGTVDIDSFAGPSEVIVLADETANPAFVAADLLAQAEHSPGSAILITWHADLIEPVQTELRRQLADLQRSDLVRDALADFGALILVRDAEQACQLTDSFAPEHLHIETAAPDDLIAEIRNSGAAFLGHHTPVALGDYAAGPSHVLPTGGTCKWAEGLSVNSFLRSGSVTSFAPDATQAIAADVVRLAEKEGLTAHAKSVSVRGSVD</sequence>
<evidence type="ECO:0000256" key="2">
    <source>
        <dbReference type="ARBA" id="ARBA00022833"/>
    </source>
</evidence>